<proteinExistence type="predicted"/>
<reference evidence="1 2" key="2">
    <citation type="submission" date="2018-11" db="EMBL/GenBank/DDBJ databases">
        <authorList>
            <consortium name="Pathogen Informatics"/>
        </authorList>
    </citation>
    <scope>NUCLEOTIDE SEQUENCE [LARGE SCALE GENOMIC DNA]</scope>
</reference>
<gene>
    <name evidence="1" type="ORF">ASIM_LOCUS11836</name>
</gene>
<evidence type="ECO:0000313" key="1">
    <source>
        <dbReference type="EMBL" id="VDK45925.1"/>
    </source>
</evidence>
<dbReference type="EMBL" id="UYRR01031106">
    <property type="protein sequence ID" value="VDK45925.1"/>
    <property type="molecule type" value="Genomic_DNA"/>
</dbReference>
<keyword evidence="2" id="KW-1185">Reference proteome</keyword>
<organism evidence="3">
    <name type="scientific">Anisakis simplex</name>
    <name type="common">Herring worm</name>
    <dbReference type="NCBI Taxonomy" id="6269"/>
    <lineage>
        <taxon>Eukaryota</taxon>
        <taxon>Metazoa</taxon>
        <taxon>Ecdysozoa</taxon>
        <taxon>Nematoda</taxon>
        <taxon>Chromadorea</taxon>
        <taxon>Rhabditida</taxon>
        <taxon>Spirurina</taxon>
        <taxon>Ascaridomorpha</taxon>
        <taxon>Ascaridoidea</taxon>
        <taxon>Anisakidae</taxon>
        <taxon>Anisakis</taxon>
        <taxon>Anisakis simplex complex</taxon>
    </lineage>
</organism>
<dbReference type="WBParaSite" id="ASIM_0001237001-mRNA-1">
    <property type="protein sequence ID" value="ASIM_0001237001-mRNA-1"/>
    <property type="gene ID" value="ASIM_0001237001"/>
</dbReference>
<accession>A0A0M3JVV3</accession>
<dbReference type="AlphaFoldDB" id="A0A0M3JVV3"/>
<evidence type="ECO:0000313" key="3">
    <source>
        <dbReference type="WBParaSite" id="ASIM_0001237001-mRNA-1"/>
    </source>
</evidence>
<protein>
    <submittedName>
        <fullName evidence="3">Peptidase A2 domain-containing protein</fullName>
    </submittedName>
</protein>
<evidence type="ECO:0000313" key="2">
    <source>
        <dbReference type="Proteomes" id="UP000267096"/>
    </source>
</evidence>
<reference evidence="3" key="1">
    <citation type="submission" date="2017-02" db="UniProtKB">
        <authorList>
            <consortium name="WormBaseParasite"/>
        </authorList>
    </citation>
    <scope>IDENTIFICATION</scope>
</reference>
<sequence>MINMIVDVGAEDILLSRTYERKRVDSPGEQQQLPIINAINASADNNSDFHRKPIRNGFYRMQLSTDMMQNLGQLFGDHDESQRKNTNFVDLPLWQWRQIYQAWQGLPVTGRHGELVVYEDFDDEFPDTLNRINEEFISQNNLNSSLQTKRIVKAKEAGRGFRKLDTASRLQLNQLYEKFPAIDRSRIDECFKDNK</sequence>
<dbReference type="Proteomes" id="UP000267096">
    <property type="component" value="Unassembled WGS sequence"/>
</dbReference>
<name>A0A0M3JVV3_ANISI</name>